<comment type="caution">
    <text evidence="5">The sequence shown here is derived from an EMBL/GenBank/DDBJ whole genome shotgun (WGS) entry which is preliminary data.</text>
</comment>
<dbReference type="RefSeq" id="WP_114488309.1">
    <property type="nucleotide sequence ID" value="NZ_CBCSHM010000019.1"/>
</dbReference>
<dbReference type="OrthoDB" id="9809379at2"/>
<proteinExistence type="inferred from homology"/>
<dbReference type="GO" id="GO:0005524">
    <property type="term" value="F:ATP binding"/>
    <property type="evidence" value="ECO:0007669"/>
    <property type="project" value="UniProtKB-KW"/>
</dbReference>
<dbReference type="SMART" id="SM00382">
    <property type="entry name" value="AAA"/>
    <property type="match status" value="2"/>
</dbReference>
<dbReference type="Pfam" id="PF00004">
    <property type="entry name" value="AAA"/>
    <property type="match status" value="1"/>
</dbReference>
<accession>A0A368TPM0</accession>
<dbReference type="InterPro" id="IPR041664">
    <property type="entry name" value="AAA_16"/>
</dbReference>
<keyword evidence="2" id="KW-0547">Nucleotide-binding</keyword>
<dbReference type="InterPro" id="IPR050221">
    <property type="entry name" value="26S_Proteasome_ATPase"/>
</dbReference>
<dbReference type="GO" id="GO:0016887">
    <property type="term" value="F:ATP hydrolysis activity"/>
    <property type="evidence" value="ECO:0007669"/>
    <property type="project" value="InterPro"/>
</dbReference>
<dbReference type="PANTHER" id="PTHR23073">
    <property type="entry name" value="26S PROTEASOME REGULATORY SUBUNIT"/>
    <property type="match status" value="1"/>
</dbReference>
<feature type="domain" description="AAA+ ATPase" evidence="4">
    <location>
        <begin position="261"/>
        <end position="386"/>
    </location>
</feature>
<dbReference type="EMBL" id="QPIJ01000064">
    <property type="protein sequence ID" value="RCV86520.1"/>
    <property type="molecule type" value="Genomic_DNA"/>
</dbReference>
<protein>
    <submittedName>
        <fullName evidence="5">AAA family ATPase</fullName>
    </submittedName>
</protein>
<evidence type="ECO:0000256" key="2">
    <source>
        <dbReference type="ARBA" id="ARBA00022741"/>
    </source>
</evidence>
<feature type="domain" description="AAA+ ATPase" evidence="4">
    <location>
        <begin position="500"/>
        <end position="629"/>
    </location>
</feature>
<dbReference type="InterPro" id="IPR003959">
    <property type="entry name" value="ATPase_AAA_core"/>
</dbReference>
<dbReference type="Pfam" id="PF13191">
    <property type="entry name" value="AAA_16"/>
    <property type="match status" value="1"/>
</dbReference>
<reference evidence="5 6" key="1">
    <citation type="submission" date="2018-07" db="EMBL/GenBank/DDBJ databases">
        <title>Halomonas rutogse sp. nov., isolated from Lake TangqianCo on Tibetan Plateau.</title>
        <authorList>
            <person name="Lu H."/>
            <person name="Xing P."/>
            <person name="Wu Q."/>
        </authorList>
    </citation>
    <scope>NUCLEOTIDE SEQUENCE [LARGE SCALE GENOMIC DNA]</scope>
    <source>
        <strain evidence="5 6">TQ8S</strain>
    </source>
</reference>
<evidence type="ECO:0000256" key="1">
    <source>
        <dbReference type="ARBA" id="ARBA00006914"/>
    </source>
</evidence>
<dbReference type="AlphaFoldDB" id="A0A368TPM0"/>
<comment type="similarity">
    <text evidence="1">Belongs to the AAA ATPase family.</text>
</comment>
<evidence type="ECO:0000256" key="3">
    <source>
        <dbReference type="ARBA" id="ARBA00022840"/>
    </source>
</evidence>
<sequence>MRWATVLNAPKGNVNDDSCDPEECLFAQVVAVRLALIHGRSLQLDEDDWQLLLGWLDIGVPEASAGQQRFSVFHEALSHWLSRNTKALNKQEDIDCLLAIASKRVARLLHLDEVEHDILVLAWLALRHQPLRTVLVGIEASQSAKTLSLLLGHPANAVHQASQQEPNRLKSLGILGKGKSHFMDMDDVLGAGYLLEQLAPLLAQHLDFRCKGALDQMLHERLLELCPRLSKGDFSLASFSQVPLRQLIRDYLHHALAQGQRGANVLIYGKPGVGKTEFVKSLATQLGAELYGVPVAEKDQQPLSPHSRLGRFQVVQQLLAKRQDALVMFDEIEDVLNGSSALPKGWTNQLLEDNSTPSLWVSNSIHWLDQAYLRRFDLIVEVQTVTGLNAKRQHRELLAALPVTTAARDTLATQSWMTPAMATQLNRLAPLLDTKAPLRNQQHLDQVIQARLKAQGVTDGNVFSRLNNDKQIPAMPPYDMAWLNTRPGLSQIITRLQRRQRGRLCLHGLPGSGKTALAAHVANTLNRELITAHASSLLDAFVGGTEQKIAEVFALAREKNAVLLLDEVDSLLMNRDNAHQSWEISQTNELLVQLDTFDGILLATTNRVESLDRAVMRRFDLKVGFLPLQPDQLRNLLQQVLPIRDHARLAAIPHRHLAHRQLTPGNVRTALDQLDMRGLPIRLNQLMDALALEEQEQNGTRRGIGFLG</sequence>
<dbReference type="InterPro" id="IPR003593">
    <property type="entry name" value="AAA+_ATPase"/>
</dbReference>
<dbReference type="InterPro" id="IPR027417">
    <property type="entry name" value="P-loop_NTPase"/>
</dbReference>
<keyword evidence="6" id="KW-1185">Reference proteome</keyword>
<name>A0A368TPM0_9GAMM</name>
<evidence type="ECO:0000259" key="4">
    <source>
        <dbReference type="SMART" id="SM00382"/>
    </source>
</evidence>
<gene>
    <name evidence="5" type="ORF">DU506_18290</name>
</gene>
<dbReference type="CDD" id="cd19481">
    <property type="entry name" value="RecA-like_protease"/>
    <property type="match status" value="1"/>
</dbReference>
<dbReference type="Proteomes" id="UP000253204">
    <property type="component" value="Unassembled WGS sequence"/>
</dbReference>
<dbReference type="Gene3D" id="3.40.50.300">
    <property type="entry name" value="P-loop containing nucleotide triphosphate hydrolases"/>
    <property type="match status" value="2"/>
</dbReference>
<evidence type="ECO:0000313" key="5">
    <source>
        <dbReference type="EMBL" id="RCV86520.1"/>
    </source>
</evidence>
<evidence type="ECO:0000313" key="6">
    <source>
        <dbReference type="Proteomes" id="UP000253204"/>
    </source>
</evidence>
<dbReference type="SUPFAM" id="SSF52540">
    <property type="entry name" value="P-loop containing nucleoside triphosphate hydrolases"/>
    <property type="match status" value="2"/>
</dbReference>
<keyword evidence="3" id="KW-0067">ATP-binding</keyword>
<organism evidence="5 6">
    <name type="scientific">Vreelandella rituensis</name>
    <dbReference type="NCBI Taxonomy" id="2282306"/>
    <lineage>
        <taxon>Bacteria</taxon>
        <taxon>Pseudomonadati</taxon>
        <taxon>Pseudomonadota</taxon>
        <taxon>Gammaproteobacteria</taxon>
        <taxon>Oceanospirillales</taxon>
        <taxon>Halomonadaceae</taxon>
        <taxon>Vreelandella</taxon>
    </lineage>
</organism>